<dbReference type="Gene3D" id="1.10.645.10">
    <property type="entry name" value="Cytochrome-c3 Hydrogenase, chain B"/>
    <property type="match status" value="1"/>
</dbReference>
<comment type="cofactor">
    <cofactor evidence="3">
        <name>Ni(2+)</name>
        <dbReference type="ChEBI" id="CHEBI:49786"/>
    </cofactor>
</comment>
<name>A0A076LDS3_9EURY</name>
<protein>
    <recommendedName>
        <fullName evidence="2">Coenzyme F420 hydrogenase subunit alpha</fullName>
        <ecNumber evidence="2">1.12.98.1</ecNumber>
    </recommendedName>
</protein>
<dbReference type="HOGENOM" id="CLU_044556_1_0_2"/>
<keyword evidence="3" id="KW-0479">Metal-binding</keyword>
<evidence type="ECO:0000313" key="5">
    <source>
        <dbReference type="Proteomes" id="UP000028781"/>
    </source>
</evidence>
<dbReference type="AlphaFoldDB" id="A0A076LDS3"/>
<dbReference type="InterPro" id="IPR029014">
    <property type="entry name" value="NiFe-Hase_large"/>
</dbReference>
<keyword evidence="3" id="KW-0533">Nickel</keyword>
<dbReference type="Pfam" id="PF00374">
    <property type="entry name" value="NiFeSe_Hases"/>
    <property type="match status" value="1"/>
</dbReference>
<gene>
    <name evidence="4" type="ORF">JH146_1534</name>
</gene>
<dbReference type="SUPFAM" id="SSF56762">
    <property type="entry name" value="HydB/Nqo4-like"/>
    <property type="match status" value="1"/>
</dbReference>
<reference evidence="4 5" key="1">
    <citation type="journal article" date="2015" name="Int. J. Syst. Evol. Microbiol.">
        <title>M ethanocaldococcus bathoardescens sp. nov., a hyperthermophilic methanogen isolated from a volcanically active deep-sea hydrothermal vent.</title>
        <authorList>
            <person name="Stewart L.C."/>
            <person name="Jung J.H."/>
            <person name="Kim Y.T."/>
            <person name="Kwon S.W."/>
            <person name="Park C.S."/>
            <person name="Holden J.F."/>
        </authorList>
    </citation>
    <scope>NUCLEOTIDE SEQUENCE [LARGE SCALE GENOMIC DNA]</scope>
    <source>
        <strain evidence="4 5">JH146</strain>
    </source>
</reference>
<comment type="cofactor">
    <cofactor evidence="3">
        <name>Fe cation</name>
        <dbReference type="ChEBI" id="CHEBI:24875"/>
    </cofactor>
</comment>
<feature type="binding site" evidence="3">
    <location>
        <position position="63"/>
    </location>
    <ligand>
        <name>Ni(2+)</name>
        <dbReference type="ChEBI" id="CHEBI:49786"/>
    </ligand>
</feature>
<organism evidence="4 5">
    <name type="scientific">Methanocaldococcus bathoardescens</name>
    <dbReference type="NCBI Taxonomy" id="1301915"/>
    <lineage>
        <taxon>Archaea</taxon>
        <taxon>Methanobacteriati</taxon>
        <taxon>Methanobacteriota</taxon>
        <taxon>Methanomada group</taxon>
        <taxon>Methanococci</taxon>
        <taxon>Methanococcales</taxon>
        <taxon>Methanocaldococcaceae</taxon>
        <taxon>Methanocaldococcus</taxon>
    </lineage>
</organism>
<dbReference type="KEGG" id="mjh:JH146_1534"/>
<keyword evidence="1" id="KW-0560">Oxidoreductase</keyword>
<dbReference type="PROSITE" id="PS00507">
    <property type="entry name" value="NI_HGENASE_L_1"/>
    <property type="match status" value="1"/>
</dbReference>
<dbReference type="Proteomes" id="UP000028781">
    <property type="component" value="Chromosome"/>
</dbReference>
<dbReference type="NCBIfam" id="TIGR03295">
    <property type="entry name" value="frhA"/>
    <property type="match status" value="1"/>
</dbReference>
<feature type="binding site" evidence="3">
    <location>
        <position position="44"/>
    </location>
    <ligand>
        <name>Mg(2+)</name>
        <dbReference type="ChEBI" id="CHEBI:18420"/>
    </ligand>
</feature>
<sequence length="385" mass="43288">MTNRIEIAPTTRHEGHAKLILEVDEEGIVNKAYYLNTTPVRGFETMLKGKPAEFAPIAVMRICGICQTTHGIASCEAIENAIDCEVPDDGLLLRELVGIGNRLHSHPLHHLLTIDDFLKPDEADLRVELIKLIQRMRKVGQLVVDIVGGEGIHPPNIVIGGMRTNITERAKSKLYYALRQYEKDAYELYEKYTELIERYLEEVGIPDLGAHEYPYIATHTTYGDRYAINWDDVTEIPAQRYYEDEEARQTTTVQIPLYAGVPAEGGPRARMVKFGNFRAGGSALDINIARAQENLGAVYRALEILDELNLNGKTRAEVEYKDGFGIGVHEAPRATNTHMAEVGKDGRIKSYRIIAASTWNFPIVEKAIEGYPQQYAEVIMRAYDI</sequence>
<feature type="binding site" evidence="3">
    <location>
        <position position="66"/>
    </location>
    <ligand>
        <name>Ni(2+)</name>
        <dbReference type="ChEBI" id="CHEBI:49786"/>
    </ligand>
</feature>
<feature type="binding site" evidence="3">
    <location>
        <position position="353"/>
    </location>
    <ligand>
        <name>Mg(2+)</name>
        <dbReference type="ChEBI" id="CHEBI:18420"/>
    </ligand>
</feature>
<dbReference type="PANTHER" id="PTHR43600:SF1">
    <property type="entry name" value="COENZYME F420 HYDROGENASE SUBUNIT ALPHA"/>
    <property type="match status" value="1"/>
</dbReference>
<proteinExistence type="predicted"/>
<dbReference type="EC" id="1.12.98.1" evidence="2"/>
<keyword evidence="3" id="KW-0460">Magnesium</keyword>
<feature type="binding site" evidence="3">
    <location>
        <position position="66"/>
    </location>
    <ligand>
        <name>Fe cation</name>
        <dbReference type="ChEBI" id="CHEBI:24875"/>
    </ligand>
</feature>
<evidence type="ECO:0000313" key="4">
    <source>
        <dbReference type="EMBL" id="AIJ06376.1"/>
    </source>
</evidence>
<dbReference type="GO" id="GO:0050660">
    <property type="term" value="F:flavin adenine dinucleotide binding"/>
    <property type="evidence" value="ECO:0007669"/>
    <property type="project" value="InterPro"/>
</dbReference>
<evidence type="ECO:0000256" key="2">
    <source>
        <dbReference type="NCBIfam" id="TIGR03295"/>
    </source>
</evidence>
<dbReference type="InterPro" id="IPR018194">
    <property type="entry name" value="Ni-dep_hyd_lsu_Ni_BS"/>
</dbReference>
<dbReference type="EMBL" id="CP009149">
    <property type="protein sequence ID" value="AIJ06376.1"/>
    <property type="molecule type" value="Genomic_DNA"/>
</dbReference>
<evidence type="ECO:0000256" key="3">
    <source>
        <dbReference type="PIRSR" id="PIRSR601501-1"/>
    </source>
</evidence>
<dbReference type="PANTHER" id="PTHR43600">
    <property type="entry name" value="COENZYME F420 HYDROGENASE, SUBUNIT ALPHA"/>
    <property type="match status" value="1"/>
</dbReference>
<evidence type="ECO:0000256" key="1">
    <source>
        <dbReference type="ARBA" id="ARBA00023002"/>
    </source>
</evidence>
<accession>A0A076LDS3</accession>
<dbReference type="STRING" id="1301915.JH146_1534"/>
<dbReference type="GO" id="GO:0008901">
    <property type="term" value="F:ferredoxin hydrogenase activity"/>
    <property type="evidence" value="ECO:0007669"/>
    <property type="project" value="InterPro"/>
</dbReference>
<dbReference type="InterPro" id="IPR017682">
    <property type="entry name" value="Coenz_F420_hydrogenase_asu"/>
</dbReference>
<keyword evidence="5" id="KW-1185">Reference proteome</keyword>
<dbReference type="GO" id="GO:0016151">
    <property type="term" value="F:nickel cation binding"/>
    <property type="evidence" value="ECO:0007669"/>
    <property type="project" value="InterPro"/>
</dbReference>
<dbReference type="GO" id="GO:0051536">
    <property type="term" value="F:iron-sulfur cluster binding"/>
    <property type="evidence" value="ECO:0007669"/>
    <property type="project" value="InterPro"/>
</dbReference>
<dbReference type="GO" id="GO:0050454">
    <property type="term" value="F:coenzyme F420 hydrogenase activity"/>
    <property type="evidence" value="ECO:0007669"/>
    <property type="project" value="UniProtKB-EC"/>
</dbReference>
<keyword evidence="3" id="KW-0408">Iron</keyword>
<dbReference type="InterPro" id="IPR001501">
    <property type="entry name" value="Ni-dep_hyd_lsu"/>
</dbReference>